<dbReference type="Ensembl" id="ENSPMAT00000005674.1">
    <property type="protein sequence ID" value="ENSPMAP00000005650.1"/>
    <property type="gene ID" value="ENSPMAG00000005098.1"/>
</dbReference>
<dbReference type="PROSITE" id="PS51925">
    <property type="entry name" value="SWIB_MDM2"/>
    <property type="match status" value="1"/>
</dbReference>
<evidence type="ECO:0000256" key="2">
    <source>
        <dbReference type="SAM" id="MobiDB-lite"/>
    </source>
</evidence>
<protein>
    <submittedName>
        <fullName evidence="4">Eukaryotic translation initiation factor 2D</fullName>
    </submittedName>
</protein>
<evidence type="ECO:0000259" key="3">
    <source>
        <dbReference type="PROSITE" id="PS51925"/>
    </source>
</evidence>
<dbReference type="InterPro" id="IPR048248">
    <property type="entry name" value="PUA_eIF2d-like"/>
</dbReference>
<dbReference type="AlphaFoldDB" id="S4RKB7"/>
<dbReference type="FunFam" id="3.10.400.20:FF:000002">
    <property type="entry name" value="Eukaryotic translation initiation factor 2D"/>
    <property type="match status" value="1"/>
</dbReference>
<dbReference type="GO" id="GO:0001731">
    <property type="term" value="P:formation of translation preinitiation complex"/>
    <property type="evidence" value="ECO:0007669"/>
    <property type="project" value="InterPro"/>
</dbReference>
<dbReference type="Pfam" id="PF26291">
    <property type="entry name" value="SWIB_eIF2D"/>
    <property type="match status" value="1"/>
</dbReference>
<dbReference type="InterPro" id="IPR036885">
    <property type="entry name" value="SWIB_MDM2_dom_sf"/>
</dbReference>
<dbReference type="GO" id="GO:0003723">
    <property type="term" value="F:RNA binding"/>
    <property type="evidence" value="ECO:0007669"/>
    <property type="project" value="InterPro"/>
</dbReference>
<dbReference type="PANTHER" id="PTHR12217:SF4">
    <property type="entry name" value="EUKARYOTIC TRANSLATION INITIATION FACTOR 2D"/>
    <property type="match status" value="1"/>
</dbReference>
<reference evidence="4" key="1">
    <citation type="submission" date="2025-08" db="UniProtKB">
        <authorList>
            <consortium name="Ensembl"/>
        </authorList>
    </citation>
    <scope>IDENTIFICATION</scope>
</reference>
<keyword evidence="1" id="KW-0963">Cytoplasm</keyword>
<feature type="region of interest" description="Disordered" evidence="2">
    <location>
        <begin position="194"/>
        <end position="217"/>
    </location>
</feature>
<dbReference type="PANTHER" id="PTHR12217">
    <property type="entry name" value="EUKARYOTIC TRANSLATION INITIATION FACTOR 2D"/>
    <property type="match status" value="1"/>
</dbReference>
<dbReference type="CDD" id="cd21156">
    <property type="entry name" value="PUA_eIF2d-like"/>
    <property type="match status" value="1"/>
</dbReference>
<dbReference type="InterPro" id="IPR058886">
    <property type="entry name" value="SWIB_eIF2D"/>
</dbReference>
<dbReference type="GO" id="GO:0003743">
    <property type="term" value="F:translation initiation factor activity"/>
    <property type="evidence" value="ECO:0007669"/>
    <property type="project" value="InterPro"/>
</dbReference>
<organism evidence="4">
    <name type="scientific">Petromyzon marinus</name>
    <name type="common">Sea lamprey</name>
    <dbReference type="NCBI Taxonomy" id="7757"/>
    <lineage>
        <taxon>Eukaryota</taxon>
        <taxon>Metazoa</taxon>
        <taxon>Chordata</taxon>
        <taxon>Craniata</taxon>
        <taxon>Vertebrata</taxon>
        <taxon>Cyclostomata</taxon>
        <taxon>Hyperoartia</taxon>
        <taxon>Petromyzontiformes</taxon>
        <taxon>Petromyzontidae</taxon>
        <taxon>Petromyzon</taxon>
    </lineage>
</organism>
<dbReference type="PROSITE" id="PS50890">
    <property type="entry name" value="PUA"/>
    <property type="match status" value="1"/>
</dbReference>
<dbReference type="SUPFAM" id="SSF47592">
    <property type="entry name" value="SWIB/MDM2 domain"/>
    <property type="match status" value="1"/>
</dbReference>
<accession>S4RKB7</accession>
<dbReference type="InterPro" id="IPR041366">
    <property type="entry name" value="Pre-PUA"/>
</dbReference>
<dbReference type="OMA" id="MFLKPYR"/>
<sequence>MFAKPLRIKSNTAIKGSDRRKLRADVGRALPSLSAEELSALVPQKEDMSVVRAYAHKGDIVTIYLLNSNPVFFEWEKRLIPTVYTLWNLPDMMPVFTTWPPVLERLLGGADLMLPGLVAPPDGLPDLRERQMCAINLTNSRRRAPIGVGVTAMSTAQMVAAAMKGRGIIVLHTYLDHLWAFGDKSHPPLIPHRCALDPDERQRGGPASAESESRADGSEDFTVVHRFSKTKVVYCSPTSLSEFFAEFEKSPCKSLNPEMDELLLQCCLRAIKCRLKKSDLPLLTSTFFSVHLIPCCPNGKRIDMKKSSYKKLSKFLQSMQQRGLLQVKESSKGVENIVNIDWKHQELRSLPNSEDPPDGAVAEEERVGVCGETLYRAPDITALYGVSTRVLGLFQPAGHKKGDILGANDVRNVLTNYVRENDLADKQEGTVVTVNPLLCDSLLDKQEQYTVSSIRWDDLMNR</sequence>
<feature type="domain" description="DM2" evidence="3">
    <location>
        <begin position="382"/>
        <end position="462"/>
    </location>
</feature>
<dbReference type="Pfam" id="PF25304">
    <property type="entry name" value="WHD_eIF2D"/>
    <property type="match status" value="1"/>
</dbReference>
<dbReference type="Pfam" id="PF26292">
    <property type="entry name" value="PUA_elF2D"/>
    <property type="match status" value="1"/>
</dbReference>
<name>S4RKB7_PETMA</name>
<dbReference type="CDD" id="cd11610">
    <property type="entry name" value="eIF2D_N"/>
    <property type="match status" value="1"/>
</dbReference>
<dbReference type="InterPro" id="IPR003121">
    <property type="entry name" value="SWIB_MDM2_domain"/>
</dbReference>
<feature type="compositionally biased region" description="Basic and acidic residues" evidence="2">
    <location>
        <begin position="194"/>
        <end position="203"/>
    </location>
</feature>
<proteinExistence type="predicted"/>
<dbReference type="STRING" id="7757.ENSPMAP00000005650"/>
<dbReference type="GeneTree" id="ENSGT00550000074865"/>
<dbReference type="InterPro" id="IPR057429">
    <property type="entry name" value="WH_eIF2D"/>
</dbReference>
<dbReference type="Pfam" id="PF17832">
    <property type="entry name" value="Pre-PUA"/>
    <property type="match status" value="1"/>
</dbReference>
<reference evidence="4" key="2">
    <citation type="submission" date="2025-09" db="UniProtKB">
        <authorList>
            <consortium name="Ensembl"/>
        </authorList>
    </citation>
    <scope>IDENTIFICATION</scope>
</reference>
<dbReference type="InterPro" id="IPR048247">
    <property type="entry name" value="eIF2D_N"/>
</dbReference>
<evidence type="ECO:0000313" key="4">
    <source>
        <dbReference type="Ensembl" id="ENSPMAP00000005650.1"/>
    </source>
</evidence>
<dbReference type="HOGENOM" id="CLU_012487_2_0_1"/>
<dbReference type="InterPro" id="IPR004521">
    <property type="entry name" value="Uncharacterised_CHP00451"/>
</dbReference>
<dbReference type="InterPro" id="IPR039757">
    <property type="entry name" value="EIF2D"/>
</dbReference>
<evidence type="ECO:0000256" key="1">
    <source>
        <dbReference type="ARBA" id="ARBA00022490"/>
    </source>
</evidence>
<dbReference type="InterPro" id="IPR015947">
    <property type="entry name" value="PUA-like_sf"/>
</dbReference>
<dbReference type="SUPFAM" id="SSF88697">
    <property type="entry name" value="PUA domain-like"/>
    <property type="match status" value="1"/>
</dbReference>
<dbReference type="NCBIfam" id="TIGR00451">
    <property type="entry name" value="unchar_dom_2"/>
    <property type="match status" value="1"/>
</dbReference>
<dbReference type="Gene3D" id="3.10.400.20">
    <property type="match status" value="1"/>
</dbReference>